<gene>
    <name evidence="1" type="ORF">P3G67_13135</name>
</gene>
<sequence>MLGAKRHSDSAAWTAGDALHAKASLVGWLRTKSAARALYNTFTADDEHSLVPWGEMPLDERQLRLHEHLADRTVPDSEPEDPGPKLQLSSAAVRDCELVYADLAMGNMVAAAVQSIPAIELRPHHFLSPFGMVIFSKPFPEVRVDPAPDMLVRGRSRFQPCAYIWEVGESAVIVTEWERRFGPHTLGHLGDAFYEGLAPASVTVGRFGDKDWSLDWHRQNPLAVLLSLTALSRQPLAHIDVPKVPQQVAGRARRAGVDVQRFRRIRLRQPERAALELQAARDKANGTTRAGHWVRGHWRQQYYPSIDEHQAVWIEGHPRGDFTKPASNAPRILIANGDRNTKRRVSSPVPC</sequence>
<dbReference type="RefSeq" id="WP_276093616.1">
    <property type="nucleotide sequence ID" value="NZ_JARJBC010000006.1"/>
</dbReference>
<protein>
    <recommendedName>
        <fullName evidence="3">Transposase</fullName>
    </recommendedName>
</protein>
<evidence type="ECO:0000313" key="2">
    <source>
        <dbReference type="Proteomes" id="UP001216579"/>
    </source>
</evidence>
<name>A0ABT5ZK20_9ACTN</name>
<accession>A0ABT5ZK20</accession>
<evidence type="ECO:0008006" key="3">
    <source>
        <dbReference type="Google" id="ProtNLM"/>
    </source>
</evidence>
<reference evidence="1 2" key="1">
    <citation type="submission" date="2023-03" db="EMBL/GenBank/DDBJ databases">
        <title>Draft genome sequence of Streptomyces sp. RB6PN23 isolated from peat swamp forest in Thailand.</title>
        <authorList>
            <person name="Klaysubun C."/>
            <person name="Duangmal K."/>
        </authorList>
    </citation>
    <scope>NUCLEOTIDE SEQUENCE [LARGE SCALE GENOMIC DNA]</scope>
    <source>
        <strain evidence="1 2">RB6PN23</strain>
    </source>
</reference>
<proteinExistence type="predicted"/>
<keyword evidence="2" id="KW-1185">Reference proteome</keyword>
<dbReference type="EMBL" id="JARJBC010000006">
    <property type="protein sequence ID" value="MDF3290172.1"/>
    <property type="molecule type" value="Genomic_DNA"/>
</dbReference>
<comment type="caution">
    <text evidence="1">The sequence shown here is derived from an EMBL/GenBank/DDBJ whole genome shotgun (WGS) entry which is preliminary data.</text>
</comment>
<dbReference type="Proteomes" id="UP001216579">
    <property type="component" value="Unassembled WGS sequence"/>
</dbReference>
<organism evidence="1 2">
    <name type="scientific">Streptomyces silvisoli</name>
    <dbReference type="NCBI Taxonomy" id="3034235"/>
    <lineage>
        <taxon>Bacteria</taxon>
        <taxon>Bacillati</taxon>
        <taxon>Actinomycetota</taxon>
        <taxon>Actinomycetes</taxon>
        <taxon>Kitasatosporales</taxon>
        <taxon>Streptomycetaceae</taxon>
        <taxon>Streptomyces</taxon>
    </lineage>
</organism>
<evidence type="ECO:0000313" key="1">
    <source>
        <dbReference type="EMBL" id="MDF3290172.1"/>
    </source>
</evidence>